<keyword evidence="1" id="KW-0472">Membrane</keyword>
<evidence type="ECO:0000313" key="2">
    <source>
        <dbReference type="EMBL" id="SCY57575.1"/>
    </source>
</evidence>
<dbReference type="STRING" id="336292.SAMN05660710_01929"/>
<evidence type="ECO:0000313" key="3">
    <source>
        <dbReference type="Proteomes" id="UP000199502"/>
    </source>
</evidence>
<sequence length="61" mass="7048">MNNMVWLLRAVKWVRNPPSARMVMVVFGVIGAALLLVLLEWLGWWPAWATLEHGRAPRLPR</sequence>
<dbReference type="Proteomes" id="UP000199502">
    <property type="component" value="Unassembled WGS sequence"/>
</dbReference>
<dbReference type="EMBL" id="FMVT01000006">
    <property type="protein sequence ID" value="SCY57575.1"/>
    <property type="molecule type" value="Genomic_DNA"/>
</dbReference>
<reference evidence="2 3" key="1">
    <citation type="submission" date="2016-10" db="EMBL/GenBank/DDBJ databases">
        <authorList>
            <person name="de Groot N.N."/>
        </authorList>
    </citation>
    <scope>NUCLEOTIDE SEQUENCE [LARGE SCALE GENOMIC DNA]</scope>
    <source>
        <strain evidence="2 3">CGMCC 1.8925</strain>
    </source>
</reference>
<feature type="transmembrane region" description="Helical" evidence="1">
    <location>
        <begin position="21"/>
        <end position="44"/>
    </location>
</feature>
<dbReference type="AlphaFoldDB" id="A0A1G5H153"/>
<proteinExistence type="predicted"/>
<keyword evidence="1" id="KW-1133">Transmembrane helix</keyword>
<accession>A0A1G5H153</accession>
<protein>
    <submittedName>
        <fullName evidence="2">Uncharacterized protein</fullName>
    </submittedName>
</protein>
<name>A0A1G5H153_9RHOB</name>
<keyword evidence="1" id="KW-0812">Transmembrane</keyword>
<keyword evidence="3" id="KW-1185">Reference proteome</keyword>
<dbReference type="RefSeq" id="WP_090743167.1">
    <property type="nucleotide sequence ID" value="NZ_FMVT01000006.1"/>
</dbReference>
<gene>
    <name evidence="2" type="ORF">SAMN05660710_01929</name>
</gene>
<organism evidence="2 3">
    <name type="scientific">Paracoccus tibetensis</name>
    <dbReference type="NCBI Taxonomy" id="336292"/>
    <lineage>
        <taxon>Bacteria</taxon>
        <taxon>Pseudomonadati</taxon>
        <taxon>Pseudomonadota</taxon>
        <taxon>Alphaproteobacteria</taxon>
        <taxon>Rhodobacterales</taxon>
        <taxon>Paracoccaceae</taxon>
        <taxon>Paracoccus</taxon>
    </lineage>
</organism>
<evidence type="ECO:0000256" key="1">
    <source>
        <dbReference type="SAM" id="Phobius"/>
    </source>
</evidence>